<dbReference type="GeneID" id="30993303"/>
<evidence type="ECO:0000313" key="2">
    <source>
        <dbReference type="Proteomes" id="UP000095085"/>
    </source>
</evidence>
<dbReference type="GO" id="GO:0046933">
    <property type="term" value="F:proton-transporting ATP synthase activity, rotational mechanism"/>
    <property type="evidence" value="ECO:0007669"/>
    <property type="project" value="EnsemblFungi"/>
</dbReference>
<dbReference type="GO" id="GO:0033615">
    <property type="term" value="P:mitochondrial proton-transporting ATP synthase complex assembly"/>
    <property type="evidence" value="ECO:0007669"/>
    <property type="project" value="EnsemblFungi"/>
</dbReference>
<dbReference type="Proteomes" id="UP000095085">
    <property type="component" value="Unassembled WGS sequence"/>
</dbReference>
<dbReference type="AlphaFoldDB" id="A0A1E4RJ75"/>
<organism evidence="1 2">
    <name type="scientific">Hyphopichia burtonii NRRL Y-1933</name>
    <dbReference type="NCBI Taxonomy" id="984485"/>
    <lineage>
        <taxon>Eukaryota</taxon>
        <taxon>Fungi</taxon>
        <taxon>Dikarya</taxon>
        <taxon>Ascomycota</taxon>
        <taxon>Saccharomycotina</taxon>
        <taxon>Pichiomycetes</taxon>
        <taxon>Debaryomycetaceae</taxon>
        <taxon>Hyphopichia</taxon>
    </lineage>
</organism>
<evidence type="ECO:0000313" key="1">
    <source>
        <dbReference type="EMBL" id="ODV67290.1"/>
    </source>
</evidence>
<dbReference type="EMBL" id="KV454541">
    <property type="protein sequence ID" value="ODV67290.1"/>
    <property type="molecule type" value="Genomic_DNA"/>
</dbReference>
<dbReference type="InterPro" id="IPR006995">
    <property type="entry name" value="ATP_synth_F0_jsu"/>
</dbReference>
<dbReference type="STRING" id="984485.A0A1E4RJ75"/>
<keyword evidence="2" id="KW-1185">Reference proteome</keyword>
<protein>
    <submittedName>
        <fullName evidence="1">ATPase, F0 complex, subunit J</fullName>
    </submittedName>
</protein>
<reference evidence="2" key="1">
    <citation type="submission" date="2016-05" db="EMBL/GenBank/DDBJ databases">
        <title>Comparative genomics of biotechnologically important yeasts.</title>
        <authorList>
            <consortium name="DOE Joint Genome Institute"/>
            <person name="Riley R."/>
            <person name="Haridas S."/>
            <person name="Wolfe K.H."/>
            <person name="Lopes M.R."/>
            <person name="Hittinger C.T."/>
            <person name="Goker M."/>
            <person name="Salamov A."/>
            <person name="Wisecaver J."/>
            <person name="Long T.M."/>
            <person name="Aerts A.L."/>
            <person name="Barry K."/>
            <person name="Choi C."/>
            <person name="Clum A."/>
            <person name="Coughlan A.Y."/>
            <person name="Deshpande S."/>
            <person name="Douglass A.P."/>
            <person name="Hanson S.J."/>
            <person name="Klenk H.-P."/>
            <person name="Labutti K."/>
            <person name="Lapidus A."/>
            <person name="Lindquist E."/>
            <person name="Lipzen A."/>
            <person name="Meier-Kolthoff J.P."/>
            <person name="Ohm R.A."/>
            <person name="Otillar R.P."/>
            <person name="Pangilinan J."/>
            <person name="Peng Y."/>
            <person name="Rokas A."/>
            <person name="Rosa C.A."/>
            <person name="Scheuner C."/>
            <person name="Sibirny A.A."/>
            <person name="Slot J.C."/>
            <person name="Stielow J.B."/>
            <person name="Sun H."/>
            <person name="Kurtzman C.P."/>
            <person name="Blackwell M."/>
            <person name="Grigoriev I.V."/>
            <person name="Jeffries T.W."/>
        </authorList>
    </citation>
    <scope>NUCLEOTIDE SEQUENCE [LARGE SCALE GENOMIC DNA]</scope>
    <source>
        <strain evidence="2">NRRL Y-1933</strain>
    </source>
</reference>
<dbReference type="Pfam" id="PF04911">
    <property type="entry name" value="ATP-synt_J"/>
    <property type="match status" value="1"/>
</dbReference>
<dbReference type="GO" id="GO:0005743">
    <property type="term" value="C:mitochondrial inner membrane"/>
    <property type="evidence" value="ECO:0007669"/>
    <property type="project" value="EnsemblFungi"/>
</dbReference>
<dbReference type="RefSeq" id="XP_020076357.1">
    <property type="nucleotide sequence ID" value="XM_020218753.1"/>
</dbReference>
<dbReference type="OrthoDB" id="5520611at2759"/>
<sequence length="63" mass="7171">MAVPRFSTPVFKHYWPFATGAAISYYLIYNASIASMNSDEFINDPRHPRFAAGGKFIDLEKKN</sequence>
<dbReference type="PANTHER" id="PTHR28060:SF1">
    <property type="entry name" value="ATP SYNTHASE SUBUNIT J, MITOCHONDRIAL"/>
    <property type="match status" value="1"/>
</dbReference>
<proteinExistence type="predicted"/>
<dbReference type="PANTHER" id="PTHR28060">
    <property type="entry name" value="ATP SYNTHASE SUBUNIT J, MITOCHONDRIAL"/>
    <property type="match status" value="1"/>
</dbReference>
<accession>A0A1E4RJ75</accession>
<gene>
    <name evidence="1" type="ORF">HYPBUDRAFT_110220</name>
</gene>
<dbReference type="GO" id="GO:0045259">
    <property type="term" value="C:proton-transporting ATP synthase complex"/>
    <property type="evidence" value="ECO:0007669"/>
    <property type="project" value="EnsemblFungi"/>
</dbReference>
<name>A0A1E4RJ75_9ASCO</name>